<dbReference type="EMBL" id="JAEVFJ010000012">
    <property type="protein sequence ID" value="KAH8101431.1"/>
    <property type="molecule type" value="Genomic_DNA"/>
</dbReference>
<evidence type="ECO:0000313" key="2">
    <source>
        <dbReference type="Proteomes" id="UP000813824"/>
    </source>
</evidence>
<gene>
    <name evidence="1" type="ORF">BXZ70DRAFT_1064013</name>
</gene>
<organism evidence="1 2">
    <name type="scientific">Cristinia sonorae</name>
    <dbReference type="NCBI Taxonomy" id="1940300"/>
    <lineage>
        <taxon>Eukaryota</taxon>
        <taxon>Fungi</taxon>
        <taxon>Dikarya</taxon>
        <taxon>Basidiomycota</taxon>
        <taxon>Agaricomycotina</taxon>
        <taxon>Agaricomycetes</taxon>
        <taxon>Agaricomycetidae</taxon>
        <taxon>Agaricales</taxon>
        <taxon>Pleurotineae</taxon>
        <taxon>Stephanosporaceae</taxon>
        <taxon>Cristinia</taxon>
    </lineage>
</organism>
<comment type="caution">
    <text evidence="1">The sequence shown here is derived from an EMBL/GenBank/DDBJ whole genome shotgun (WGS) entry which is preliminary data.</text>
</comment>
<keyword evidence="2" id="KW-1185">Reference proteome</keyword>
<evidence type="ECO:0000313" key="1">
    <source>
        <dbReference type="EMBL" id="KAH8101431.1"/>
    </source>
</evidence>
<dbReference type="OrthoDB" id="2144714at2759"/>
<dbReference type="Proteomes" id="UP000813824">
    <property type="component" value="Unassembled WGS sequence"/>
</dbReference>
<name>A0A8K0XR47_9AGAR</name>
<proteinExistence type="predicted"/>
<reference evidence="1" key="1">
    <citation type="journal article" date="2021" name="New Phytol.">
        <title>Evolutionary innovations through gain and loss of genes in the ectomycorrhizal Boletales.</title>
        <authorList>
            <person name="Wu G."/>
            <person name="Miyauchi S."/>
            <person name="Morin E."/>
            <person name="Kuo A."/>
            <person name="Drula E."/>
            <person name="Varga T."/>
            <person name="Kohler A."/>
            <person name="Feng B."/>
            <person name="Cao Y."/>
            <person name="Lipzen A."/>
            <person name="Daum C."/>
            <person name="Hundley H."/>
            <person name="Pangilinan J."/>
            <person name="Johnson J."/>
            <person name="Barry K."/>
            <person name="LaButti K."/>
            <person name="Ng V."/>
            <person name="Ahrendt S."/>
            <person name="Min B."/>
            <person name="Choi I.G."/>
            <person name="Park H."/>
            <person name="Plett J.M."/>
            <person name="Magnuson J."/>
            <person name="Spatafora J.W."/>
            <person name="Nagy L.G."/>
            <person name="Henrissat B."/>
            <person name="Grigoriev I.V."/>
            <person name="Yang Z.L."/>
            <person name="Xu J."/>
            <person name="Martin F.M."/>
        </authorList>
    </citation>
    <scope>NUCLEOTIDE SEQUENCE</scope>
    <source>
        <strain evidence="1">KKN 215</strain>
    </source>
</reference>
<sequence>MINTAPKGVVLTGVVEPIKVNPKNVHLWWLGGGRIQLRGEVRFWNNTPSEVKLRWKSRDGVKSPRYPGLLSYNSSHDTNSLMPDSPSTRSFWFDMPSVYLKANSIHLPILV</sequence>
<protein>
    <submittedName>
        <fullName evidence="1">Uncharacterized protein</fullName>
    </submittedName>
</protein>
<accession>A0A8K0XR47</accession>
<dbReference type="AlphaFoldDB" id="A0A8K0XR47"/>